<accession>A0A0M9WF85</accession>
<protein>
    <recommendedName>
        <fullName evidence="2">SET domain-containing protein</fullName>
    </recommendedName>
</protein>
<comment type="caution">
    <text evidence="3">The sequence shown here is derived from an EMBL/GenBank/DDBJ whole genome shotgun (WGS) entry which is preliminary data.</text>
</comment>
<dbReference type="SUPFAM" id="SSF82199">
    <property type="entry name" value="SET domain"/>
    <property type="match status" value="1"/>
</dbReference>
<name>A0A0M9WF85_9EURO</name>
<feature type="region of interest" description="Disordered" evidence="1">
    <location>
        <begin position="163"/>
        <end position="189"/>
    </location>
</feature>
<proteinExistence type="predicted"/>
<dbReference type="EMBL" id="LHQQ01000102">
    <property type="protein sequence ID" value="KOS42609.1"/>
    <property type="molecule type" value="Genomic_DNA"/>
</dbReference>
<dbReference type="SMART" id="SM00317">
    <property type="entry name" value="SET"/>
    <property type="match status" value="1"/>
</dbReference>
<evidence type="ECO:0000259" key="2">
    <source>
        <dbReference type="PROSITE" id="PS50280"/>
    </source>
</evidence>
<evidence type="ECO:0000313" key="4">
    <source>
        <dbReference type="Proteomes" id="UP000037696"/>
    </source>
</evidence>
<keyword evidence="4" id="KW-1185">Reference proteome</keyword>
<sequence>MKVEVAFFALKKQDKIEQAPLKVCSSKFLKACQEAQKPYNMKPEWWPGEEHEAFTEWATSNGIGTNSVTPARFQGRGLGMMATRSIKKGEIVLRVPTKLMLRVEDIPSTFIDKLPEDIAVQALLAAYLTHGALDELSKYELWQKSWPSRKDFEDSMPILWPTTLGGPQLPSSKDDSTDSEQPSLLPTSISGLWNSLQPGQKTRKYSADYQNILSQQAQRLRKAWTDVISAFPETNWEKFSYHWLIVNTRSFYWIGKGQETPENPNDAMGLVPFADYFNHADVARDVKFDENTYEFRATKDYEEGEEVYMNYGSHPNDTLLAEYGFFLDVNEADSIYLDDIIFRDIHSAEQQEDLWLNQYYGNYQVTPHGPCYRTEVAACLSYMKEEDWRNHVLEGQSQGLDESQSETTIKRWILTYAAEADATIAALQKAMELNTTVQAHRPKAEMLLRRWRQIKDLCDHAAKTISV</sequence>
<dbReference type="InterPro" id="IPR050600">
    <property type="entry name" value="SETD3_SETD6_MTase"/>
</dbReference>
<feature type="domain" description="SET" evidence="2">
    <location>
        <begin position="66"/>
        <end position="312"/>
    </location>
</feature>
<dbReference type="Proteomes" id="UP000037696">
    <property type="component" value="Unassembled WGS sequence"/>
</dbReference>
<dbReference type="OrthoDB" id="341421at2759"/>
<organism evidence="3 4">
    <name type="scientific">Penicillium nordicum</name>
    <dbReference type="NCBI Taxonomy" id="229535"/>
    <lineage>
        <taxon>Eukaryota</taxon>
        <taxon>Fungi</taxon>
        <taxon>Dikarya</taxon>
        <taxon>Ascomycota</taxon>
        <taxon>Pezizomycotina</taxon>
        <taxon>Eurotiomycetes</taxon>
        <taxon>Eurotiomycetidae</taxon>
        <taxon>Eurotiales</taxon>
        <taxon>Aspergillaceae</taxon>
        <taxon>Penicillium</taxon>
    </lineage>
</organism>
<dbReference type="PANTHER" id="PTHR13271:SF137">
    <property type="entry name" value="SET DOMAIN-CONTAINING PROTEIN"/>
    <property type="match status" value="1"/>
</dbReference>
<dbReference type="STRING" id="229535.A0A0M9WF85"/>
<dbReference type="InterPro" id="IPR001214">
    <property type="entry name" value="SET_dom"/>
</dbReference>
<evidence type="ECO:0000256" key="1">
    <source>
        <dbReference type="SAM" id="MobiDB-lite"/>
    </source>
</evidence>
<gene>
    <name evidence="3" type="ORF">ACN38_g6514</name>
</gene>
<evidence type="ECO:0000313" key="3">
    <source>
        <dbReference type="EMBL" id="KOS42609.1"/>
    </source>
</evidence>
<feature type="compositionally biased region" description="Polar residues" evidence="1">
    <location>
        <begin position="179"/>
        <end position="189"/>
    </location>
</feature>
<dbReference type="Gene3D" id="3.90.1410.10">
    <property type="entry name" value="set domain protein methyltransferase, domain 1"/>
    <property type="match status" value="1"/>
</dbReference>
<dbReference type="Pfam" id="PF00856">
    <property type="entry name" value="SET"/>
    <property type="match status" value="1"/>
</dbReference>
<dbReference type="PANTHER" id="PTHR13271">
    <property type="entry name" value="UNCHARACTERIZED PUTATIVE METHYLTRANSFERASE"/>
    <property type="match status" value="1"/>
</dbReference>
<dbReference type="AlphaFoldDB" id="A0A0M9WF85"/>
<reference evidence="3 4" key="1">
    <citation type="submission" date="2015-08" db="EMBL/GenBank/DDBJ databases">
        <title>Genome sequencing of Penicillium nordicum.</title>
        <authorList>
            <person name="Nguyen H.D."/>
            <person name="Seifert K.A."/>
        </authorList>
    </citation>
    <scope>NUCLEOTIDE SEQUENCE [LARGE SCALE GENOMIC DNA]</scope>
    <source>
        <strain evidence="3 4">DAOMC 185683</strain>
    </source>
</reference>
<dbReference type="GO" id="GO:0016279">
    <property type="term" value="F:protein-lysine N-methyltransferase activity"/>
    <property type="evidence" value="ECO:0007669"/>
    <property type="project" value="TreeGrafter"/>
</dbReference>
<dbReference type="PROSITE" id="PS50280">
    <property type="entry name" value="SET"/>
    <property type="match status" value="1"/>
</dbReference>
<dbReference type="InterPro" id="IPR046341">
    <property type="entry name" value="SET_dom_sf"/>
</dbReference>